<reference evidence="2" key="1">
    <citation type="submission" date="2017-02" db="UniProtKB">
        <authorList>
            <consortium name="WormBaseParasite"/>
        </authorList>
    </citation>
    <scope>IDENTIFICATION</scope>
</reference>
<dbReference type="AlphaFoldDB" id="A0A0R3RI13"/>
<dbReference type="WBParaSite" id="EEL_0000112001-mRNA-1">
    <property type="protein sequence ID" value="EEL_0000112001-mRNA-1"/>
    <property type="gene ID" value="EEL_0000112001"/>
</dbReference>
<name>A0A0R3RI13_9BILA</name>
<evidence type="ECO:0000313" key="1">
    <source>
        <dbReference type="Proteomes" id="UP000050640"/>
    </source>
</evidence>
<keyword evidence="1" id="KW-1185">Reference proteome</keyword>
<proteinExistence type="predicted"/>
<sequence>MKTGKYNDEVEESDSLSNERLLRHTLRRERLLYRAGIQPEFGRLGRWHRHCKHGISPQRRRLNCLIMRSPILPYSDRIISQHLSRTQQWMRNPGRSSLCHGITVIRKVKIFHLHHSLISIFSSIFPFSFCFVL</sequence>
<dbReference type="Proteomes" id="UP000050640">
    <property type="component" value="Unplaced"/>
</dbReference>
<accession>A0A0R3RI13</accession>
<evidence type="ECO:0000313" key="2">
    <source>
        <dbReference type="WBParaSite" id="EEL_0000112001-mRNA-1"/>
    </source>
</evidence>
<protein>
    <submittedName>
        <fullName evidence="2">Uncharacterized protein</fullName>
    </submittedName>
</protein>
<organism evidence="1 2">
    <name type="scientific">Elaeophora elaphi</name>
    <dbReference type="NCBI Taxonomy" id="1147741"/>
    <lineage>
        <taxon>Eukaryota</taxon>
        <taxon>Metazoa</taxon>
        <taxon>Ecdysozoa</taxon>
        <taxon>Nematoda</taxon>
        <taxon>Chromadorea</taxon>
        <taxon>Rhabditida</taxon>
        <taxon>Spirurina</taxon>
        <taxon>Spiruromorpha</taxon>
        <taxon>Filarioidea</taxon>
        <taxon>Onchocercidae</taxon>
        <taxon>Elaeophora</taxon>
    </lineage>
</organism>